<dbReference type="Pfam" id="PF00501">
    <property type="entry name" value="AMP-binding"/>
    <property type="match status" value="1"/>
</dbReference>
<accession>A0ABQ7GTV9</accession>
<evidence type="ECO:0000259" key="1">
    <source>
        <dbReference type="Pfam" id="PF00501"/>
    </source>
</evidence>
<dbReference type="EMBL" id="MU069593">
    <property type="protein sequence ID" value="KAF5838049.1"/>
    <property type="molecule type" value="Genomic_DNA"/>
</dbReference>
<sequence length="329" mass="35249">MKILSLCHWSFELSCAGDAVALILPMTPWAVACYLGVILAGCVVVSIADSFASEEVATRLRIAKACLVITQDVLVRGGKHLPLYSRVVVGAGAPAALVLPCQAWVLPSTPASPTLVPLRGGDLTWEAFLHPPCQHTQPCQPTAPASSPKHPPAPYQPHLLSSARTQPREPAWPGWLHWAGAGDACNILFSSGTTGEPKAIVWSHTTPLRCAVDGWAHQGIQPGDVCCWPTSLGWMMGPWLVFASLLNGCTLALYNGSPLGRDFGQFASAARVNMLGLVPSIVKAWRHSGCMKGLDWPQLKVISSTGEASSPDDSHWLMALMRYRVPIID</sequence>
<organism evidence="2 3">
    <name type="scientific">Dunaliella salina</name>
    <name type="common">Green alga</name>
    <name type="synonym">Protococcus salinus</name>
    <dbReference type="NCBI Taxonomy" id="3046"/>
    <lineage>
        <taxon>Eukaryota</taxon>
        <taxon>Viridiplantae</taxon>
        <taxon>Chlorophyta</taxon>
        <taxon>core chlorophytes</taxon>
        <taxon>Chlorophyceae</taxon>
        <taxon>CS clade</taxon>
        <taxon>Chlamydomonadales</taxon>
        <taxon>Dunaliellaceae</taxon>
        <taxon>Dunaliella</taxon>
    </lineage>
</organism>
<feature type="domain" description="AMP-dependent synthetase/ligase" evidence="1">
    <location>
        <begin position="17"/>
        <end position="322"/>
    </location>
</feature>
<dbReference type="PROSITE" id="PS51257">
    <property type="entry name" value="PROKAR_LIPOPROTEIN"/>
    <property type="match status" value="1"/>
</dbReference>
<proteinExistence type="predicted"/>
<dbReference type="PROSITE" id="PS00455">
    <property type="entry name" value="AMP_BINDING"/>
    <property type="match status" value="1"/>
</dbReference>
<dbReference type="Gene3D" id="3.40.50.12780">
    <property type="entry name" value="N-terminal domain of ligase-like"/>
    <property type="match status" value="1"/>
</dbReference>
<dbReference type="Proteomes" id="UP000815325">
    <property type="component" value="Unassembled WGS sequence"/>
</dbReference>
<comment type="caution">
    <text evidence="2">The sequence shown here is derived from an EMBL/GenBank/DDBJ whole genome shotgun (WGS) entry which is preliminary data.</text>
</comment>
<name>A0ABQ7GTV9_DUNSA</name>
<dbReference type="PANTHER" id="PTHR44378:SF2">
    <property type="entry name" value="ACYL-ACTIVATING ENZYME 17, PEROXISOMAL-RELATED"/>
    <property type="match status" value="1"/>
</dbReference>
<dbReference type="InterPro" id="IPR042099">
    <property type="entry name" value="ANL_N_sf"/>
</dbReference>
<evidence type="ECO:0000313" key="3">
    <source>
        <dbReference type="Proteomes" id="UP000815325"/>
    </source>
</evidence>
<reference evidence="2" key="1">
    <citation type="submission" date="2017-08" db="EMBL/GenBank/DDBJ databases">
        <authorList>
            <person name="Polle J.E."/>
            <person name="Barry K."/>
            <person name="Cushman J."/>
            <person name="Schmutz J."/>
            <person name="Tran D."/>
            <person name="Hathwaick L.T."/>
            <person name="Yim W.C."/>
            <person name="Jenkins J."/>
            <person name="Mckie-Krisberg Z.M."/>
            <person name="Prochnik S."/>
            <person name="Lindquist E."/>
            <person name="Dockter R.B."/>
            <person name="Adam C."/>
            <person name="Molina H."/>
            <person name="Bunkerborg J."/>
            <person name="Jin E."/>
            <person name="Buchheim M."/>
            <person name="Magnuson J."/>
        </authorList>
    </citation>
    <scope>NUCLEOTIDE SEQUENCE</scope>
    <source>
        <strain evidence="2">CCAP 19/18</strain>
    </source>
</reference>
<dbReference type="InterPro" id="IPR000873">
    <property type="entry name" value="AMP-dep_synth/lig_dom"/>
</dbReference>
<keyword evidence="3" id="KW-1185">Reference proteome</keyword>
<dbReference type="InterPro" id="IPR020845">
    <property type="entry name" value="AMP-binding_CS"/>
</dbReference>
<dbReference type="PANTHER" id="PTHR44378">
    <property type="entry name" value="ACYL-ACTIVATING ENZYME 17, PEROXISOMAL-RELATED"/>
    <property type="match status" value="1"/>
</dbReference>
<dbReference type="SUPFAM" id="SSF56801">
    <property type="entry name" value="Acetyl-CoA synthetase-like"/>
    <property type="match status" value="1"/>
</dbReference>
<gene>
    <name evidence="2" type="ORF">DUNSADRAFT_3483</name>
</gene>
<evidence type="ECO:0000313" key="2">
    <source>
        <dbReference type="EMBL" id="KAF5838049.1"/>
    </source>
</evidence>
<protein>
    <recommendedName>
        <fullName evidence="1">AMP-dependent synthetase/ligase domain-containing protein</fullName>
    </recommendedName>
</protein>